<gene>
    <name evidence="1" type="ORF">M153_220006913</name>
</gene>
<dbReference type="VEuPathDB" id="MicrosporidiaDB:M153_220006913"/>
<protein>
    <submittedName>
        <fullName evidence="1">Uncharacterized protein</fullName>
    </submittedName>
</protein>
<dbReference type="EMBL" id="LGUB01000004">
    <property type="protein sequence ID" value="KRH95156.1"/>
    <property type="molecule type" value="Genomic_DNA"/>
</dbReference>
<keyword evidence="2" id="KW-1185">Reference proteome</keyword>
<organism evidence="1 2">
    <name type="scientific">Pseudoloma neurophilia</name>
    <dbReference type="NCBI Taxonomy" id="146866"/>
    <lineage>
        <taxon>Eukaryota</taxon>
        <taxon>Fungi</taxon>
        <taxon>Fungi incertae sedis</taxon>
        <taxon>Microsporidia</taxon>
        <taxon>Pseudoloma</taxon>
    </lineage>
</organism>
<accession>A0A0R0M6G4</accession>
<proteinExistence type="predicted"/>
<reference evidence="1 2" key="1">
    <citation type="submission" date="2015-07" db="EMBL/GenBank/DDBJ databases">
        <title>The genome of Pseudoloma neurophilia, a relevant intracellular parasite of the zebrafish.</title>
        <authorList>
            <person name="Ndikumana S."/>
            <person name="Pelin A."/>
            <person name="Sanders J."/>
            <person name="Corradi N."/>
        </authorList>
    </citation>
    <scope>NUCLEOTIDE SEQUENCE [LARGE SCALE GENOMIC DNA]</scope>
    <source>
        <strain evidence="1 2">MK1</strain>
    </source>
</reference>
<name>A0A0R0M6G4_9MICR</name>
<dbReference type="Proteomes" id="UP000051530">
    <property type="component" value="Unassembled WGS sequence"/>
</dbReference>
<dbReference type="AlphaFoldDB" id="A0A0R0M6G4"/>
<evidence type="ECO:0000313" key="2">
    <source>
        <dbReference type="Proteomes" id="UP000051530"/>
    </source>
</evidence>
<evidence type="ECO:0000313" key="1">
    <source>
        <dbReference type="EMBL" id="KRH95156.1"/>
    </source>
</evidence>
<comment type="caution">
    <text evidence="1">The sequence shown here is derived from an EMBL/GenBank/DDBJ whole genome shotgun (WGS) entry which is preliminary data.</text>
</comment>
<sequence length="46" mass="5519">MIVILKKTKNFDTFSKTENCFRLKSLSDSSLLRKKIDLCYKWTFLN</sequence>